<evidence type="ECO:0000313" key="2">
    <source>
        <dbReference type="Proteomes" id="UP000004473"/>
    </source>
</evidence>
<evidence type="ECO:0000313" key="1">
    <source>
        <dbReference type="EMBL" id="EIG30110.1"/>
    </source>
</evidence>
<sequence length="46" mass="5246">MRNYDAIYNFSGVKQTVVDIKKTAAAVWRVKYAFSSVRSSENVFVV</sequence>
<accession>I2NW99</accession>
<gene>
    <name evidence="1" type="ORF">HMPREF1051_2249</name>
</gene>
<dbReference type="AlphaFoldDB" id="I2NW99"/>
<reference evidence="1 2" key="1">
    <citation type="submission" date="2012-04" db="EMBL/GenBank/DDBJ databases">
        <authorList>
            <person name="Harkins D.M."/>
            <person name="Madupu R."/>
            <person name="Durkin A.S."/>
            <person name="Torralba M."/>
            <person name="Methe B."/>
            <person name="Sutton G.G."/>
            <person name="Nelson K.E."/>
        </authorList>
    </citation>
    <scope>NUCLEOTIDE SEQUENCE [LARGE SCALE GENOMIC DNA]</scope>
    <source>
        <strain evidence="1 2">VK64</strain>
    </source>
</reference>
<dbReference type="EMBL" id="AJMT01000022">
    <property type="protein sequence ID" value="EIG30110.1"/>
    <property type="molecule type" value="Genomic_DNA"/>
</dbReference>
<proteinExistence type="predicted"/>
<dbReference type="Proteomes" id="UP000004473">
    <property type="component" value="Unassembled WGS sequence"/>
</dbReference>
<organism evidence="1 2">
    <name type="scientific">Neisseria sicca VK64</name>
    <dbReference type="NCBI Taxonomy" id="1095748"/>
    <lineage>
        <taxon>Bacteria</taxon>
        <taxon>Pseudomonadati</taxon>
        <taxon>Pseudomonadota</taxon>
        <taxon>Betaproteobacteria</taxon>
        <taxon>Neisseriales</taxon>
        <taxon>Neisseriaceae</taxon>
        <taxon>Neisseria</taxon>
    </lineage>
</organism>
<name>I2NW99_NEISI</name>
<comment type="caution">
    <text evidence="1">The sequence shown here is derived from an EMBL/GenBank/DDBJ whole genome shotgun (WGS) entry which is preliminary data.</text>
</comment>
<protein>
    <submittedName>
        <fullName evidence="1">Uncharacterized protein</fullName>
    </submittedName>
</protein>